<organism evidence="2 3">
    <name type="scientific">Streptomyces nogalater</name>
    <dbReference type="NCBI Taxonomy" id="38314"/>
    <lineage>
        <taxon>Bacteria</taxon>
        <taxon>Bacillati</taxon>
        <taxon>Actinomycetota</taxon>
        <taxon>Actinomycetes</taxon>
        <taxon>Kitasatosporales</taxon>
        <taxon>Streptomycetaceae</taxon>
        <taxon>Streptomyces</taxon>
    </lineage>
</organism>
<protein>
    <submittedName>
        <fullName evidence="2">Uncharacterized protein</fullName>
    </submittedName>
</protein>
<dbReference type="EMBL" id="JBHSOE010000103">
    <property type="protein sequence ID" value="MFC5660556.1"/>
    <property type="molecule type" value="Genomic_DNA"/>
</dbReference>
<accession>A0ABW0WWB1</accession>
<feature type="transmembrane region" description="Helical" evidence="1">
    <location>
        <begin position="211"/>
        <end position="228"/>
    </location>
</feature>
<keyword evidence="3" id="KW-1185">Reference proteome</keyword>
<comment type="caution">
    <text evidence="2">The sequence shown here is derived from an EMBL/GenBank/DDBJ whole genome shotgun (WGS) entry which is preliminary data.</text>
</comment>
<evidence type="ECO:0000313" key="3">
    <source>
        <dbReference type="Proteomes" id="UP001596065"/>
    </source>
</evidence>
<sequence>MDVYEAGLATVLGLWLALTTVAQLGAAVPGVREALSAGPLRLVLPAYNFFAPVPGTSDAHLLVRLRSAEEVPGLWRELTGEPVRRRWDWVWNPGHREHKQMADLADYLPRTDPWCEASSTVLSVPYLLLLNRAVAAVAGSGPAAGTQVQFLTRPALSNDTSLASRPLLRLHGRRRAAFEDAVFAYPAVLVLFGLRMAAAVAVLVWPHRGPFHTIALGAVAAASVLWMMRGPAGREGADHLL</sequence>
<keyword evidence="1" id="KW-0472">Membrane</keyword>
<keyword evidence="1" id="KW-1133">Transmembrane helix</keyword>
<reference evidence="3" key="1">
    <citation type="journal article" date="2019" name="Int. J. Syst. Evol. Microbiol.">
        <title>The Global Catalogue of Microorganisms (GCM) 10K type strain sequencing project: providing services to taxonomists for standard genome sequencing and annotation.</title>
        <authorList>
            <consortium name="The Broad Institute Genomics Platform"/>
            <consortium name="The Broad Institute Genome Sequencing Center for Infectious Disease"/>
            <person name="Wu L."/>
            <person name="Ma J."/>
        </authorList>
    </citation>
    <scope>NUCLEOTIDE SEQUENCE [LARGE SCALE GENOMIC DNA]</scope>
    <source>
        <strain evidence="3">KCTC 5701</strain>
    </source>
</reference>
<feature type="transmembrane region" description="Helical" evidence="1">
    <location>
        <begin position="6"/>
        <end position="31"/>
    </location>
</feature>
<evidence type="ECO:0000256" key="1">
    <source>
        <dbReference type="SAM" id="Phobius"/>
    </source>
</evidence>
<name>A0ABW0WWB1_STRNO</name>
<dbReference type="RefSeq" id="WP_344352483.1">
    <property type="nucleotide sequence ID" value="NZ_BAAASM010000062.1"/>
</dbReference>
<dbReference type="Proteomes" id="UP001596065">
    <property type="component" value="Unassembled WGS sequence"/>
</dbReference>
<proteinExistence type="predicted"/>
<feature type="transmembrane region" description="Helical" evidence="1">
    <location>
        <begin position="182"/>
        <end position="205"/>
    </location>
</feature>
<gene>
    <name evidence="2" type="ORF">ACFP3J_34455</name>
</gene>
<keyword evidence="1" id="KW-0812">Transmembrane</keyword>
<evidence type="ECO:0000313" key="2">
    <source>
        <dbReference type="EMBL" id="MFC5660556.1"/>
    </source>
</evidence>